<proteinExistence type="predicted"/>
<dbReference type="AlphaFoldDB" id="A0A560WFV7"/>
<dbReference type="OrthoDB" id="5244663at2"/>
<dbReference type="Pfam" id="PF06013">
    <property type="entry name" value="WXG100"/>
    <property type="match status" value="1"/>
</dbReference>
<sequence>MANVQQGMNTEAVRSSAGIIKKKAAEIEAKSSEAQKVAGQLKQDWLGNDSDQFQNDWQQAKKKIDLVATELQRFAKAATTQADDQDKRSSNDNG</sequence>
<evidence type="ECO:0000313" key="2">
    <source>
        <dbReference type="Proteomes" id="UP000315628"/>
    </source>
</evidence>
<dbReference type="InterPro" id="IPR010310">
    <property type="entry name" value="T7SS_ESAT-6-like"/>
</dbReference>
<evidence type="ECO:0000313" key="1">
    <source>
        <dbReference type="EMBL" id="TWD16547.1"/>
    </source>
</evidence>
<dbReference type="InterPro" id="IPR036689">
    <property type="entry name" value="ESAT-6-like_sf"/>
</dbReference>
<dbReference type="RefSeq" id="WP_144854609.1">
    <property type="nucleotide sequence ID" value="NZ_BAAAYT010000001.1"/>
</dbReference>
<organism evidence="1 2">
    <name type="scientific">Marihabitans asiaticum</name>
    <dbReference type="NCBI Taxonomy" id="415218"/>
    <lineage>
        <taxon>Bacteria</taxon>
        <taxon>Bacillati</taxon>
        <taxon>Actinomycetota</taxon>
        <taxon>Actinomycetes</taxon>
        <taxon>Micrococcales</taxon>
        <taxon>Intrasporangiaceae</taxon>
        <taxon>Marihabitans</taxon>
    </lineage>
</organism>
<accession>A0A560WFV7</accession>
<dbReference type="Proteomes" id="UP000315628">
    <property type="component" value="Unassembled WGS sequence"/>
</dbReference>
<protein>
    <submittedName>
        <fullName evidence="1">WXG100 family type VII secretion target</fullName>
    </submittedName>
</protein>
<comment type="caution">
    <text evidence="1">The sequence shown here is derived from an EMBL/GenBank/DDBJ whole genome shotgun (WGS) entry which is preliminary data.</text>
</comment>
<reference evidence="1 2" key="1">
    <citation type="submission" date="2019-06" db="EMBL/GenBank/DDBJ databases">
        <title>Sequencing the genomes of 1000 actinobacteria strains.</title>
        <authorList>
            <person name="Klenk H.-P."/>
        </authorList>
    </citation>
    <scope>NUCLEOTIDE SEQUENCE [LARGE SCALE GENOMIC DNA]</scope>
    <source>
        <strain evidence="1 2">DSM 18935</strain>
    </source>
</reference>
<keyword evidence="2" id="KW-1185">Reference proteome</keyword>
<dbReference type="EMBL" id="VIUW01000001">
    <property type="protein sequence ID" value="TWD16547.1"/>
    <property type="molecule type" value="Genomic_DNA"/>
</dbReference>
<name>A0A560WFV7_9MICO</name>
<gene>
    <name evidence="1" type="ORF">FB557_0070</name>
</gene>
<dbReference type="SUPFAM" id="SSF140453">
    <property type="entry name" value="EsxAB dimer-like"/>
    <property type="match status" value="1"/>
</dbReference>
<dbReference type="Gene3D" id="1.10.287.1060">
    <property type="entry name" value="ESAT-6-like"/>
    <property type="match status" value="1"/>
</dbReference>